<dbReference type="Pfam" id="PF03235">
    <property type="entry name" value="GmrSD_N"/>
    <property type="match status" value="1"/>
</dbReference>
<dbReference type="PANTHER" id="PTHR35149:SF1">
    <property type="entry name" value="DUF5655 DOMAIN-CONTAINING PROTEIN"/>
    <property type="match status" value="1"/>
</dbReference>
<evidence type="ECO:0000313" key="3">
    <source>
        <dbReference type="Proteomes" id="UP000450161"/>
    </source>
</evidence>
<name>A0A6I2TYB5_9BACT</name>
<dbReference type="RefSeq" id="WP_154483350.1">
    <property type="nucleotide sequence ID" value="NZ_CATKVU010000001.1"/>
</dbReference>
<dbReference type="AlphaFoldDB" id="A0A6I2TYB5"/>
<comment type="caution">
    <text evidence="2">The sequence shown here is derived from an EMBL/GenBank/DDBJ whole genome shotgun (WGS) entry which is preliminary data.</text>
</comment>
<dbReference type="PANTHER" id="PTHR35149">
    <property type="entry name" value="SLL5132 PROTEIN"/>
    <property type="match status" value="1"/>
</dbReference>
<sequence>MSSINNLKDRLKDIGYKTTITLSNYIQLLKGSGSFVIPDYQRGYVWGQRKKNSQSDSVSFLINSLKESYKHKSDIFLQGITVHEKKESFDIVLVDGQQRTTFFYLLLKYTGYKDYISIKYDIRKESNDFLNNLDKEDCSRNDTEEYQDIFFFKRTLRIFARELKDIDKEDFRKYILEHVKFLFVIIPEEQAKIVFTMMNGNKAKMTDEELIKAELLRCASLEHNLFSEAEHIALRGRLAREWDSWLYWWSDKNVESFFRTGGKQLGWLLPLVSESSKVNFNGFKDKLLKSQTMKQSKSVFKKMRLLQKSIEDAYNHSISYNYLGVILYIRNNAEQRFAFLRWYFGINQDGSHSKSIAELKRYYDWAIIGVNHEDIVAVNVERYSDARNRFQRELESNMLFRYHYETAYRWLLRQNIKQDNLYSDRKFDFNIEYNRSLEHVYPKSKIGHKNDQNIALGWNDEPIKDECSIALWREEMEWTCKEDHHIYNGSEHCIGNLVLLYKRDNSKFNDADFRKKNHYFFTDQDDESFKSRHLIHTTMVFSDVNWEDKISDKPWNKEQVPMRKYAEIKEFENEYPEIYNKTN</sequence>
<organism evidence="2 3">
    <name type="scientific">Segatella copri</name>
    <dbReference type="NCBI Taxonomy" id="165179"/>
    <lineage>
        <taxon>Bacteria</taxon>
        <taxon>Pseudomonadati</taxon>
        <taxon>Bacteroidota</taxon>
        <taxon>Bacteroidia</taxon>
        <taxon>Bacteroidales</taxon>
        <taxon>Prevotellaceae</taxon>
        <taxon>Segatella</taxon>
    </lineage>
</organism>
<dbReference type="Proteomes" id="UP000450161">
    <property type="component" value="Unassembled WGS sequence"/>
</dbReference>
<gene>
    <name evidence="2" type="ORF">FYJ72_14385</name>
</gene>
<evidence type="ECO:0000313" key="2">
    <source>
        <dbReference type="EMBL" id="MST78806.1"/>
    </source>
</evidence>
<feature type="domain" description="GmrSD restriction endonucleases N-terminal" evidence="1">
    <location>
        <begin position="27"/>
        <end position="215"/>
    </location>
</feature>
<proteinExistence type="predicted"/>
<protein>
    <submittedName>
        <fullName evidence="2">DUF262 domain-containing protein</fullName>
    </submittedName>
</protein>
<reference evidence="2 3" key="1">
    <citation type="submission" date="2019-08" db="EMBL/GenBank/DDBJ databases">
        <title>In-depth cultivation of the pig gut microbiome towards novel bacterial diversity and tailored functional studies.</title>
        <authorList>
            <person name="Wylensek D."/>
            <person name="Hitch T.C.A."/>
            <person name="Clavel T."/>
        </authorList>
    </citation>
    <scope>NUCLEOTIDE SEQUENCE [LARGE SCALE GENOMIC DNA]</scope>
    <source>
        <strain evidence="2 3">LKV-178-WT-2C</strain>
    </source>
</reference>
<dbReference type="EMBL" id="VUNF01000051">
    <property type="protein sequence ID" value="MST78806.1"/>
    <property type="molecule type" value="Genomic_DNA"/>
</dbReference>
<accession>A0A6I2TYB5</accession>
<evidence type="ECO:0000259" key="1">
    <source>
        <dbReference type="Pfam" id="PF03235"/>
    </source>
</evidence>
<dbReference type="InterPro" id="IPR004919">
    <property type="entry name" value="GmrSD_N"/>
</dbReference>